<gene>
    <name evidence="3" type="ORF">P43SY_010968</name>
</gene>
<evidence type="ECO:0008006" key="5">
    <source>
        <dbReference type="Google" id="ProtNLM"/>
    </source>
</evidence>
<proteinExistence type="predicted"/>
<keyword evidence="2" id="KW-0732">Signal</keyword>
<evidence type="ECO:0000256" key="1">
    <source>
        <dbReference type="SAM" id="Phobius"/>
    </source>
</evidence>
<protein>
    <recommendedName>
        <fullName evidence="5">Secreted protein</fullName>
    </recommendedName>
</protein>
<organism evidence="3 4">
    <name type="scientific">Pythium insidiosum</name>
    <name type="common">Pythiosis disease agent</name>
    <dbReference type="NCBI Taxonomy" id="114742"/>
    <lineage>
        <taxon>Eukaryota</taxon>
        <taxon>Sar</taxon>
        <taxon>Stramenopiles</taxon>
        <taxon>Oomycota</taxon>
        <taxon>Peronosporomycetes</taxon>
        <taxon>Pythiales</taxon>
        <taxon>Pythiaceae</taxon>
        <taxon>Pythium</taxon>
    </lineage>
</organism>
<reference evidence="3" key="1">
    <citation type="submission" date="2021-12" db="EMBL/GenBank/DDBJ databases">
        <title>Prjna785345.</title>
        <authorList>
            <person name="Rujirawat T."/>
            <person name="Krajaejun T."/>
        </authorList>
    </citation>
    <scope>NUCLEOTIDE SEQUENCE</scope>
    <source>
        <strain evidence="3">Pi057C3</strain>
    </source>
</reference>
<feature type="signal peptide" evidence="2">
    <location>
        <begin position="1"/>
        <end position="22"/>
    </location>
</feature>
<comment type="caution">
    <text evidence="3">The sequence shown here is derived from an EMBL/GenBank/DDBJ whole genome shotgun (WGS) entry which is preliminary data.</text>
</comment>
<accession>A0AAD5LHM0</accession>
<keyword evidence="1" id="KW-1133">Transmembrane helix</keyword>
<evidence type="ECO:0000256" key="2">
    <source>
        <dbReference type="SAM" id="SignalP"/>
    </source>
</evidence>
<evidence type="ECO:0000313" key="4">
    <source>
        <dbReference type="Proteomes" id="UP001209570"/>
    </source>
</evidence>
<evidence type="ECO:0000313" key="3">
    <source>
        <dbReference type="EMBL" id="KAJ0401244.1"/>
    </source>
</evidence>
<keyword evidence="4" id="KW-1185">Reference proteome</keyword>
<sequence>MKFSTVAVACIAMVCSTSLAFASEQKGVPLVMNPADFPGHKISSDVAKADPNNPYVKVKGTGDNGLSTAEGAVGVAFSVNASDSSNSESSTSGWTIPLAAAGCAAAAVGIAGFVVMKKRQAAAAAVMASPADDPRPDMVVDYDTEMITPV</sequence>
<feature type="transmembrane region" description="Helical" evidence="1">
    <location>
        <begin position="94"/>
        <end position="115"/>
    </location>
</feature>
<keyword evidence="1" id="KW-0812">Transmembrane</keyword>
<keyword evidence="1" id="KW-0472">Membrane</keyword>
<dbReference type="EMBL" id="JAKCXM010000133">
    <property type="protein sequence ID" value="KAJ0401244.1"/>
    <property type="molecule type" value="Genomic_DNA"/>
</dbReference>
<name>A0AAD5LHM0_PYTIN</name>
<feature type="chain" id="PRO_5041966078" description="Secreted protein" evidence="2">
    <location>
        <begin position="23"/>
        <end position="150"/>
    </location>
</feature>
<dbReference type="Proteomes" id="UP001209570">
    <property type="component" value="Unassembled WGS sequence"/>
</dbReference>
<dbReference type="AlphaFoldDB" id="A0AAD5LHM0"/>